<dbReference type="AlphaFoldDB" id="A0A6A4HPZ4"/>
<protein>
    <submittedName>
        <fullName evidence="1">Uncharacterized protein</fullName>
    </submittedName>
</protein>
<proteinExistence type="predicted"/>
<evidence type="ECO:0000313" key="1">
    <source>
        <dbReference type="EMBL" id="KAE9398855.1"/>
    </source>
</evidence>
<evidence type="ECO:0000313" key="2">
    <source>
        <dbReference type="Proteomes" id="UP000799118"/>
    </source>
</evidence>
<dbReference type="Proteomes" id="UP000799118">
    <property type="component" value="Unassembled WGS sequence"/>
</dbReference>
<accession>A0A6A4HPZ4</accession>
<organism evidence="1 2">
    <name type="scientific">Gymnopus androsaceus JB14</name>
    <dbReference type="NCBI Taxonomy" id="1447944"/>
    <lineage>
        <taxon>Eukaryota</taxon>
        <taxon>Fungi</taxon>
        <taxon>Dikarya</taxon>
        <taxon>Basidiomycota</taxon>
        <taxon>Agaricomycotina</taxon>
        <taxon>Agaricomycetes</taxon>
        <taxon>Agaricomycetidae</taxon>
        <taxon>Agaricales</taxon>
        <taxon>Marasmiineae</taxon>
        <taxon>Omphalotaceae</taxon>
        <taxon>Gymnopus</taxon>
    </lineage>
</organism>
<name>A0A6A4HPZ4_9AGAR</name>
<gene>
    <name evidence="1" type="ORF">BT96DRAFT_713238</name>
</gene>
<dbReference type="OrthoDB" id="27483at2759"/>
<dbReference type="EMBL" id="ML769476">
    <property type="protein sequence ID" value="KAE9398855.1"/>
    <property type="molecule type" value="Genomic_DNA"/>
</dbReference>
<sequence>MFIWEKMLIWLMKMSYDSEIAILKNNDEALDRLIGTLKDALSSELQLREVGFPLRHLYRQQSILPQYLKGVDALIYQRLTEASSPFYVSLFHTECRIGPKRFGMVCNEMPCHRTRVEIEIAQGWCS</sequence>
<reference evidence="1" key="1">
    <citation type="journal article" date="2019" name="Environ. Microbiol.">
        <title>Fungal ecological strategies reflected in gene transcription - a case study of two litter decomposers.</title>
        <authorList>
            <person name="Barbi F."/>
            <person name="Kohler A."/>
            <person name="Barry K."/>
            <person name="Baskaran P."/>
            <person name="Daum C."/>
            <person name="Fauchery L."/>
            <person name="Ihrmark K."/>
            <person name="Kuo A."/>
            <person name="LaButti K."/>
            <person name="Lipzen A."/>
            <person name="Morin E."/>
            <person name="Grigoriev I.V."/>
            <person name="Henrissat B."/>
            <person name="Lindahl B."/>
            <person name="Martin F."/>
        </authorList>
    </citation>
    <scope>NUCLEOTIDE SEQUENCE</scope>
    <source>
        <strain evidence="1">JB14</strain>
    </source>
</reference>
<keyword evidence="2" id="KW-1185">Reference proteome</keyword>